<evidence type="ECO:0000256" key="1">
    <source>
        <dbReference type="ARBA" id="ARBA00010106"/>
    </source>
</evidence>
<evidence type="ECO:0000313" key="3">
    <source>
        <dbReference type="EMBL" id="GAU92629.1"/>
    </source>
</evidence>
<dbReference type="PANTHER" id="PTHR31894:SF0">
    <property type="entry name" value="UPF0461 PROTEIN C5ORF24"/>
    <property type="match status" value="1"/>
</dbReference>
<protein>
    <submittedName>
        <fullName evidence="3">Uncharacterized protein</fullName>
    </submittedName>
</protein>
<reference evidence="3 4" key="1">
    <citation type="journal article" date="2016" name="Nat. Commun.">
        <title>Extremotolerant tardigrade genome and improved radiotolerance of human cultured cells by tardigrade-unique protein.</title>
        <authorList>
            <person name="Hashimoto T."/>
            <person name="Horikawa D.D."/>
            <person name="Saito Y."/>
            <person name="Kuwahara H."/>
            <person name="Kozuka-Hata H."/>
            <person name="Shin-I T."/>
            <person name="Minakuchi Y."/>
            <person name="Ohishi K."/>
            <person name="Motoyama A."/>
            <person name="Aizu T."/>
            <person name="Enomoto A."/>
            <person name="Kondo K."/>
            <person name="Tanaka S."/>
            <person name="Hara Y."/>
            <person name="Koshikawa S."/>
            <person name="Sagara H."/>
            <person name="Miura T."/>
            <person name="Yokobori S."/>
            <person name="Miyagawa K."/>
            <person name="Suzuki Y."/>
            <person name="Kubo T."/>
            <person name="Oyama M."/>
            <person name="Kohara Y."/>
            <person name="Fujiyama A."/>
            <person name="Arakawa K."/>
            <person name="Katayama T."/>
            <person name="Toyoda A."/>
            <person name="Kunieda T."/>
        </authorList>
    </citation>
    <scope>NUCLEOTIDE SEQUENCE [LARGE SCALE GENOMIC DNA]</scope>
    <source>
        <strain evidence="3 4">YOKOZUNA-1</strain>
    </source>
</reference>
<evidence type="ECO:0000256" key="2">
    <source>
        <dbReference type="SAM" id="MobiDB-lite"/>
    </source>
</evidence>
<feature type="compositionally biased region" description="Basic and acidic residues" evidence="2">
    <location>
        <begin position="104"/>
        <end position="120"/>
    </location>
</feature>
<dbReference type="InterPro" id="IPR040419">
    <property type="entry name" value="DUF5568"/>
</dbReference>
<comment type="caution">
    <text evidence="3">The sequence shown here is derived from an EMBL/GenBank/DDBJ whole genome shotgun (WGS) entry which is preliminary data.</text>
</comment>
<accession>A0A1D1USH6</accession>
<dbReference type="OrthoDB" id="10072110at2759"/>
<proteinExistence type="inferred from homology"/>
<name>A0A1D1USH6_RAMVA</name>
<dbReference type="PANTHER" id="PTHR31894">
    <property type="entry name" value="UPF0461 PROTEIN C5ORF24"/>
    <property type="match status" value="1"/>
</dbReference>
<dbReference type="AlphaFoldDB" id="A0A1D1USH6"/>
<feature type="compositionally biased region" description="Acidic residues" evidence="2">
    <location>
        <begin position="24"/>
        <end position="33"/>
    </location>
</feature>
<gene>
    <name evidence="3" type="primary">RvY_04684-1</name>
    <name evidence="3" type="synonym">RvY_04684.1</name>
    <name evidence="3" type="ORF">RvY_04684</name>
</gene>
<feature type="region of interest" description="Disordered" evidence="2">
    <location>
        <begin position="60"/>
        <end position="233"/>
    </location>
</feature>
<dbReference type="EMBL" id="BDGG01000002">
    <property type="protein sequence ID" value="GAU92629.1"/>
    <property type="molecule type" value="Genomic_DNA"/>
</dbReference>
<keyword evidence="4" id="KW-1185">Reference proteome</keyword>
<organism evidence="3 4">
    <name type="scientific">Ramazzottius varieornatus</name>
    <name type="common">Water bear</name>
    <name type="synonym">Tardigrade</name>
    <dbReference type="NCBI Taxonomy" id="947166"/>
    <lineage>
        <taxon>Eukaryota</taxon>
        <taxon>Metazoa</taxon>
        <taxon>Ecdysozoa</taxon>
        <taxon>Tardigrada</taxon>
        <taxon>Eutardigrada</taxon>
        <taxon>Parachela</taxon>
        <taxon>Hypsibioidea</taxon>
        <taxon>Ramazzottiidae</taxon>
        <taxon>Ramazzottius</taxon>
    </lineage>
</organism>
<dbReference type="Proteomes" id="UP000186922">
    <property type="component" value="Unassembled WGS sequence"/>
</dbReference>
<sequence length="233" mass="25437">MSLPTGVPPEDEDEEVMSGSETGEMSEEGYAVEEGDIRPVYVLSTEDLQVVDANNFTSAATGDRSFRSEDLNFLSGKRRRGRPRGTTAANGYKVSPGRPPGSLQKREVRTWIEESSHEQHTTVTASVTTNSSHSTTQAKPRGRRKGTTRANGFKVSTGRPRGTTRQAGYKVSTGRPRKKQEVSPSSEASPRAIDGNANRMIVAHVKLEPSSDYSPRPIHELPAPDLSIPFYAH</sequence>
<feature type="compositionally biased region" description="Low complexity" evidence="2">
    <location>
        <begin position="121"/>
        <end position="136"/>
    </location>
</feature>
<evidence type="ECO:0000313" key="4">
    <source>
        <dbReference type="Proteomes" id="UP000186922"/>
    </source>
</evidence>
<dbReference type="Pfam" id="PF17724">
    <property type="entry name" value="DUF5568"/>
    <property type="match status" value="1"/>
</dbReference>
<feature type="region of interest" description="Disordered" evidence="2">
    <location>
        <begin position="1"/>
        <end position="33"/>
    </location>
</feature>
<comment type="similarity">
    <text evidence="1">Belongs to the UPF0461 family.</text>
</comment>